<keyword evidence="2" id="KW-1185">Reference proteome</keyword>
<proteinExistence type="predicted"/>
<evidence type="ECO:0000313" key="2">
    <source>
        <dbReference type="Proteomes" id="UP000257109"/>
    </source>
</evidence>
<protein>
    <submittedName>
        <fullName evidence="1">Uncharacterized protein</fullName>
    </submittedName>
</protein>
<organism evidence="1 2">
    <name type="scientific">Mucuna pruriens</name>
    <name type="common">Velvet bean</name>
    <name type="synonym">Dolichos pruriens</name>
    <dbReference type="NCBI Taxonomy" id="157652"/>
    <lineage>
        <taxon>Eukaryota</taxon>
        <taxon>Viridiplantae</taxon>
        <taxon>Streptophyta</taxon>
        <taxon>Embryophyta</taxon>
        <taxon>Tracheophyta</taxon>
        <taxon>Spermatophyta</taxon>
        <taxon>Magnoliopsida</taxon>
        <taxon>eudicotyledons</taxon>
        <taxon>Gunneridae</taxon>
        <taxon>Pentapetalae</taxon>
        <taxon>rosids</taxon>
        <taxon>fabids</taxon>
        <taxon>Fabales</taxon>
        <taxon>Fabaceae</taxon>
        <taxon>Papilionoideae</taxon>
        <taxon>50 kb inversion clade</taxon>
        <taxon>NPAAA clade</taxon>
        <taxon>indigoferoid/millettioid clade</taxon>
        <taxon>Phaseoleae</taxon>
        <taxon>Mucuna</taxon>
    </lineage>
</organism>
<feature type="non-terminal residue" evidence="1">
    <location>
        <position position="1"/>
    </location>
</feature>
<dbReference type="AlphaFoldDB" id="A0A371EQX6"/>
<gene>
    <name evidence="1" type="ORF">CR513_52565</name>
</gene>
<dbReference type="Proteomes" id="UP000257109">
    <property type="component" value="Unassembled WGS sequence"/>
</dbReference>
<comment type="caution">
    <text evidence="1">The sequence shown here is derived from an EMBL/GenBank/DDBJ whole genome shotgun (WGS) entry which is preliminary data.</text>
</comment>
<sequence length="213" mass="24581">MLGRQADLYGGKERDEDFFYMYETQLRDLPFDKFKANILWILNITLSQLHPNRWAAMQAFRAIGEVPFALNCKPIPFYWQHSCKFNGWCRDDMSAQDKSDMAFLDQLPQGISYKDVVKLVFVNTPIKILCDKLLFTMYELMGKFDLRTLKTRYNAKKVAASKGMTLAQEPMEEEEASHIPRLIAHTGRKRRSSSLWLGAFLLHGSQSPTIATS</sequence>
<reference evidence="1" key="1">
    <citation type="submission" date="2018-05" db="EMBL/GenBank/DDBJ databases">
        <title>Draft genome of Mucuna pruriens seed.</title>
        <authorList>
            <person name="Nnadi N.E."/>
            <person name="Vos R."/>
            <person name="Hasami M.H."/>
            <person name="Devisetty U.K."/>
            <person name="Aguiy J.C."/>
        </authorList>
    </citation>
    <scope>NUCLEOTIDE SEQUENCE [LARGE SCALE GENOMIC DNA]</scope>
    <source>
        <strain evidence="1">JCA_2017</strain>
    </source>
</reference>
<evidence type="ECO:0000313" key="1">
    <source>
        <dbReference type="EMBL" id="RDX68447.1"/>
    </source>
</evidence>
<name>A0A371EQX6_MUCPR</name>
<dbReference type="EMBL" id="QJKJ01012540">
    <property type="protein sequence ID" value="RDX68447.1"/>
    <property type="molecule type" value="Genomic_DNA"/>
</dbReference>
<accession>A0A371EQX6</accession>